<evidence type="ECO:0000256" key="6">
    <source>
        <dbReference type="SAM" id="Phobius"/>
    </source>
</evidence>
<feature type="transmembrane region" description="Helical" evidence="6">
    <location>
        <begin position="285"/>
        <end position="308"/>
    </location>
</feature>
<keyword evidence="3 6" id="KW-0812">Transmembrane</keyword>
<feature type="transmembrane region" description="Helical" evidence="6">
    <location>
        <begin position="125"/>
        <end position="144"/>
    </location>
</feature>
<feature type="transmembrane region" description="Helical" evidence="6">
    <location>
        <begin position="532"/>
        <end position="556"/>
    </location>
</feature>
<protein>
    <submittedName>
        <fullName evidence="7">Copper resistance protein D</fullName>
    </submittedName>
</protein>
<comment type="caution">
    <text evidence="7">The sequence shown here is derived from an EMBL/GenBank/DDBJ whole genome shotgun (WGS) entry which is preliminary data.</text>
</comment>
<evidence type="ECO:0000256" key="5">
    <source>
        <dbReference type="ARBA" id="ARBA00023136"/>
    </source>
</evidence>
<feature type="transmembrane region" description="Helical" evidence="6">
    <location>
        <begin position="461"/>
        <end position="483"/>
    </location>
</feature>
<keyword evidence="5 6" id="KW-0472">Membrane</keyword>
<gene>
    <name evidence="7" type="ORF">LX13_001370</name>
</gene>
<dbReference type="Pfam" id="PF09678">
    <property type="entry name" value="Caa3_CtaG"/>
    <property type="match status" value="1"/>
</dbReference>
<keyword evidence="8" id="KW-1185">Reference proteome</keyword>
<feature type="transmembrane region" description="Helical" evidence="6">
    <location>
        <begin position="181"/>
        <end position="203"/>
    </location>
</feature>
<feature type="transmembrane region" description="Helical" evidence="6">
    <location>
        <begin position="349"/>
        <end position="369"/>
    </location>
</feature>
<evidence type="ECO:0000256" key="4">
    <source>
        <dbReference type="ARBA" id="ARBA00022989"/>
    </source>
</evidence>
<accession>A0ABT1HBC4</accession>
<comment type="subcellular location">
    <subcellularLocation>
        <location evidence="1">Cell membrane</location>
        <topology evidence="1">Multi-pass membrane protein</topology>
    </subcellularLocation>
</comment>
<feature type="transmembrane region" description="Helical" evidence="6">
    <location>
        <begin position="252"/>
        <end position="273"/>
    </location>
</feature>
<keyword evidence="4 6" id="KW-1133">Transmembrane helix</keyword>
<feature type="transmembrane region" description="Helical" evidence="6">
    <location>
        <begin position="503"/>
        <end position="520"/>
    </location>
</feature>
<feature type="transmembrane region" description="Helical" evidence="6">
    <location>
        <begin position="79"/>
        <end position="97"/>
    </location>
</feature>
<dbReference type="Proteomes" id="UP001206895">
    <property type="component" value="Unassembled WGS sequence"/>
</dbReference>
<evidence type="ECO:0000313" key="7">
    <source>
        <dbReference type="EMBL" id="MCP2175551.1"/>
    </source>
</evidence>
<feature type="transmembrane region" description="Helical" evidence="6">
    <location>
        <begin position="224"/>
        <end position="246"/>
    </location>
</feature>
<sequence length="640" mass="68522">MVLILVGYATVSGRTPFAETGDQYPGEFTSTATPVLFFLGLLAAAISLGGLAFVVIAARPDHDGAIGFEVFRAHRLVERFSLAWVVLACVMVALTAANRSGIAVSRMFSGSAPLQLIDATEQSKAWIVSAVCALAVAVLARWSLQWTSHVVMLLPGAIGVIALGVAGSAGQGPGHDYTTGAAIVVFVSAGLVAGMSVAAAITLAHDTSDDDLRQTASRVHHVAAGLLGCAVAYSVVEVAFLVPARFLVTTAYGRFAVVALAVTAIALVVELRAIRAVRAGTHTRASVITASTIVGVCSIVFAAVVAGMETRTAPGLLVHDFTVLDVFLGYNLPERPTPWTLATMWRLDLVLGLGAVAAAGVYGLGVRNVRRQGIEWSKWRTISWMIGCLSLLVVTSSGLRTYGMALFSIHMIEHMALNMFIPVLLVLGAPVTLALRALPAARRGALPGPREWIVWLVHSRLTAFLSHPVTALIVFVASLYIVYFTPLFGILARYHWGHEAMSIHFLVTGYVFYWAIIGIDPGPRRLPFLARLGLLFAVMPFHAFFGIATMTMNSVIGYDFYGFLKLPWLADLQHDQFLGGAIAWGASEVPVVIVVIALVSQWASSDRRAGARADRQADAYPDDELAAYNAMLEELSRTRR</sequence>
<feature type="transmembrane region" description="Helical" evidence="6">
    <location>
        <begin position="419"/>
        <end position="440"/>
    </location>
</feature>
<proteinExistence type="predicted"/>
<evidence type="ECO:0000256" key="3">
    <source>
        <dbReference type="ARBA" id="ARBA00022692"/>
    </source>
</evidence>
<evidence type="ECO:0000313" key="8">
    <source>
        <dbReference type="Proteomes" id="UP001206895"/>
    </source>
</evidence>
<feature type="transmembrane region" description="Helical" evidence="6">
    <location>
        <begin position="381"/>
        <end position="399"/>
    </location>
</feature>
<reference evidence="7 8" key="1">
    <citation type="submission" date="2022-06" db="EMBL/GenBank/DDBJ databases">
        <title>Genomic Encyclopedia of Archaeal and Bacterial Type Strains, Phase II (KMG-II): from individual species to whole genera.</title>
        <authorList>
            <person name="Goeker M."/>
        </authorList>
    </citation>
    <scope>NUCLEOTIDE SEQUENCE [LARGE SCALE GENOMIC DNA]</scope>
    <source>
        <strain evidence="7 8">DSM 44693</strain>
    </source>
</reference>
<evidence type="ECO:0000256" key="2">
    <source>
        <dbReference type="ARBA" id="ARBA00022475"/>
    </source>
</evidence>
<name>A0ABT1HBC4_9NOCA</name>
<dbReference type="InterPro" id="IPR019108">
    <property type="entry name" value="Caa3_assmbl_CtaG-rel"/>
</dbReference>
<evidence type="ECO:0000256" key="1">
    <source>
        <dbReference type="ARBA" id="ARBA00004651"/>
    </source>
</evidence>
<feature type="transmembrane region" description="Helical" evidence="6">
    <location>
        <begin position="151"/>
        <end position="169"/>
    </location>
</feature>
<keyword evidence="2" id="KW-1003">Cell membrane</keyword>
<feature type="transmembrane region" description="Helical" evidence="6">
    <location>
        <begin position="37"/>
        <end position="58"/>
    </location>
</feature>
<dbReference type="EMBL" id="JAMTCJ010000002">
    <property type="protein sequence ID" value="MCP2175551.1"/>
    <property type="molecule type" value="Genomic_DNA"/>
</dbReference>
<organism evidence="7 8">
    <name type="scientific">Williamsia maris</name>
    <dbReference type="NCBI Taxonomy" id="72806"/>
    <lineage>
        <taxon>Bacteria</taxon>
        <taxon>Bacillati</taxon>
        <taxon>Actinomycetota</taxon>
        <taxon>Actinomycetes</taxon>
        <taxon>Mycobacteriales</taxon>
        <taxon>Nocardiaceae</taxon>
        <taxon>Williamsia</taxon>
    </lineage>
</organism>
<feature type="transmembrane region" description="Helical" evidence="6">
    <location>
        <begin position="576"/>
        <end position="599"/>
    </location>
</feature>